<comment type="caution">
    <text evidence="2">The sequence shown here is derived from an EMBL/GenBank/DDBJ whole genome shotgun (WGS) entry which is preliminary data.</text>
</comment>
<dbReference type="Proteomes" id="UP001633002">
    <property type="component" value="Unassembled WGS sequence"/>
</dbReference>
<organism evidence="2 3">
    <name type="scientific">Riccia sorocarpa</name>
    <dbReference type="NCBI Taxonomy" id="122646"/>
    <lineage>
        <taxon>Eukaryota</taxon>
        <taxon>Viridiplantae</taxon>
        <taxon>Streptophyta</taxon>
        <taxon>Embryophyta</taxon>
        <taxon>Marchantiophyta</taxon>
        <taxon>Marchantiopsida</taxon>
        <taxon>Marchantiidae</taxon>
        <taxon>Marchantiales</taxon>
        <taxon>Ricciaceae</taxon>
        <taxon>Riccia</taxon>
    </lineage>
</organism>
<accession>A0ABD3GZF5</accession>
<gene>
    <name evidence="2" type="ORF">R1sor_002670</name>
</gene>
<feature type="region of interest" description="Disordered" evidence="1">
    <location>
        <begin position="218"/>
        <end position="252"/>
    </location>
</feature>
<dbReference type="AlphaFoldDB" id="A0ABD3GZF5"/>
<protein>
    <submittedName>
        <fullName evidence="2">Uncharacterized protein</fullName>
    </submittedName>
</protein>
<evidence type="ECO:0000313" key="2">
    <source>
        <dbReference type="EMBL" id="KAL3684648.1"/>
    </source>
</evidence>
<reference evidence="2 3" key="1">
    <citation type="submission" date="2024-09" db="EMBL/GenBank/DDBJ databases">
        <title>Chromosome-scale assembly of Riccia sorocarpa.</title>
        <authorList>
            <person name="Paukszto L."/>
        </authorList>
    </citation>
    <scope>NUCLEOTIDE SEQUENCE [LARGE SCALE GENOMIC DNA]</scope>
    <source>
        <strain evidence="2">LP-2024</strain>
        <tissue evidence="2">Aerial parts of the thallus</tissue>
    </source>
</reference>
<evidence type="ECO:0000256" key="1">
    <source>
        <dbReference type="SAM" id="MobiDB-lite"/>
    </source>
</evidence>
<dbReference type="EMBL" id="JBJQOH010000006">
    <property type="protein sequence ID" value="KAL3684648.1"/>
    <property type="molecule type" value="Genomic_DNA"/>
</dbReference>
<name>A0ABD3GZF5_9MARC</name>
<evidence type="ECO:0000313" key="3">
    <source>
        <dbReference type="Proteomes" id="UP001633002"/>
    </source>
</evidence>
<proteinExistence type="predicted"/>
<sequence length="288" mass="32892">MLVRVVSRCHCSDGWEWNGPPLSITDTWSPPTHYLRALLHKDSTERPPLMARWGRDGNPPEETKRWSRLWSAKHALWNCSATSARCGWVYRLIHDNDDRSCSPTHAHDMLSSIDIALQEANVNPAMLLLITAILRQNWKERNRQQFAGVKESLPHKILLQEVCKELKALEGNAARSEDWKDALLRADRSLQRWTELTTSNIATPDEVLTHDYSFAVRESITNRDRPPDTSPSIGVRHTPDESHNAAADSQSQDLTTMVSRLLHHYDDLLQQTLIWGDTARDGSRPMQP</sequence>
<keyword evidence="3" id="KW-1185">Reference proteome</keyword>